<evidence type="ECO:0000256" key="5">
    <source>
        <dbReference type="ARBA" id="ARBA00023136"/>
    </source>
</evidence>
<comment type="similarity">
    <text evidence="2 6">Belongs to the drug/metabolite transporter (DMT) superfamily. Plant drug/metabolite exporter (P-DME) (TC 2.A.7.4) family.</text>
</comment>
<feature type="transmembrane region" description="Helical" evidence="6">
    <location>
        <begin position="244"/>
        <end position="265"/>
    </location>
</feature>
<feature type="region of interest" description="Disordered" evidence="7">
    <location>
        <begin position="345"/>
        <end position="365"/>
    </location>
</feature>
<evidence type="ECO:0000256" key="1">
    <source>
        <dbReference type="ARBA" id="ARBA00004141"/>
    </source>
</evidence>
<feature type="transmembrane region" description="Helical" evidence="6">
    <location>
        <begin position="212"/>
        <end position="232"/>
    </location>
</feature>
<evidence type="ECO:0000313" key="10">
    <source>
        <dbReference type="RefSeq" id="XP_022752005.1"/>
    </source>
</evidence>
<dbReference type="OrthoDB" id="1718296at2759"/>
<keyword evidence="5 6" id="KW-0472">Membrane</keyword>
<feature type="transmembrane region" description="Helical" evidence="6">
    <location>
        <begin position="36"/>
        <end position="56"/>
    </location>
</feature>
<evidence type="ECO:0000259" key="8">
    <source>
        <dbReference type="Pfam" id="PF00892"/>
    </source>
</evidence>
<keyword evidence="3 6" id="KW-0812">Transmembrane</keyword>
<proteinExistence type="inferred from homology"/>
<dbReference type="PANTHER" id="PTHR31218">
    <property type="entry name" value="WAT1-RELATED PROTEIN"/>
    <property type="match status" value="1"/>
</dbReference>
<evidence type="ECO:0000313" key="9">
    <source>
        <dbReference type="Proteomes" id="UP000515121"/>
    </source>
</evidence>
<accession>A0A6P5ZHP8</accession>
<dbReference type="InterPro" id="IPR037185">
    <property type="entry name" value="EmrE-like"/>
</dbReference>
<dbReference type="KEGG" id="dzi:111300649"/>
<dbReference type="Pfam" id="PF00892">
    <property type="entry name" value="EamA"/>
    <property type="match status" value="2"/>
</dbReference>
<protein>
    <recommendedName>
        <fullName evidence="6">WAT1-related protein</fullName>
    </recommendedName>
</protein>
<feature type="transmembrane region" description="Helical" evidence="6">
    <location>
        <begin position="180"/>
        <end position="200"/>
    </location>
</feature>
<keyword evidence="9" id="KW-1185">Reference proteome</keyword>
<evidence type="ECO:0000256" key="3">
    <source>
        <dbReference type="ARBA" id="ARBA00022692"/>
    </source>
</evidence>
<evidence type="ECO:0000256" key="2">
    <source>
        <dbReference type="ARBA" id="ARBA00007635"/>
    </source>
</evidence>
<feature type="domain" description="EamA" evidence="8">
    <location>
        <begin position="182"/>
        <end position="320"/>
    </location>
</feature>
<organism evidence="9 10">
    <name type="scientific">Durio zibethinus</name>
    <name type="common">Durian</name>
    <dbReference type="NCBI Taxonomy" id="66656"/>
    <lineage>
        <taxon>Eukaryota</taxon>
        <taxon>Viridiplantae</taxon>
        <taxon>Streptophyta</taxon>
        <taxon>Embryophyta</taxon>
        <taxon>Tracheophyta</taxon>
        <taxon>Spermatophyta</taxon>
        <taxon>Magnoliopsida</taxon>
        <taxon>eudicotyledons</taxon>
        <taxon>Gunneridae</taxon>
        <taxon>Pentapetalae</taxon>
        <taxon>rosids</taxon>
        <taxon>malvids</taxon>
        <taxon>Malvales</taxon>
        <taxon>Malvaceae</taxon>
        <taxon>Helicteroideae</taxon>
        <taxon>Durio</taxon>
    </lineage>
</organism>
<feature type="domain" description="EamA" evidence="8">
    <location>
        <begin position="8"/>
        <end position="146"/>
    </location>
</feature>
<feature type="transmembrane region" description="Helical" evidence="6">
    <location>
        <begin position="303"/>
        <end position="322"/>
    </location>
</feature>
<dbReference type="AlphaFoldDB" id="A0A6P5ZHP8"/>
<feature type="transmembrane region" description="Helical" evidence="6">
    <location>
        <begin position="129"/>
        <end position="149"/>
    </location>
</feature>
<name>A0A6P5ZHP8_DURZI</name>
<comment type="subcellular location">
    <subcellularLocation>
        <location evidence="1 6">Membrane</location>
        <topology evidence="1 6">Multi-pass membrane protein</topology>
    </subcellularLocation>
</comment>
<dbReference type="InterPro" id="IPR000620">
    <property type="entry name" value="EamA_dom"/>
</dbReference>
<dbReference type="GO" id="GO:0016020">
    <property type="term" value="C:membrane"/>
    <property type="evidence" value="ECO:0007669"/>
    <property type="project" value="UniProtKB-SubCell"/>
</dbReference>
<dbReference type="InterPro" id="IPR030184">
    <property type="entry name" value="WAT1-related"/>
</dbReference>
<dbReference type="Proteomes" id="UP000515121">
    <property type="component" value="Unplaced"/>
</dbReference>
<dbReference type="GeneID" id="111300649"/>
<dbReference type="SUPFAM" id="SSF103481">
    <property type="entry name" value="Multidrug resistance efflux transporter EmrE"/>
    <property type="match status" value="2"/>
</dbReference>
<gene>
    <name evidence="10" type="primary">LOC111300649</name>
</gene>
<sequence>MGSKKPFLVALLVHAFSSGMILLSKAAFNMGMSTSVFVFYRQVAGTIFLFPFAMIFEGKNAKPLSFLTFCKIFMLALLGITLTLNIYGVALVYTSASLGAATLNCIPVVTFAFAVLLRMETVTVKTVPGIAKVAGILVCMAGVVILAFFKGPILKPWFHLHFQPHRGDEDDHHASSGKKWILGCFLLLVSCICWALWLVLQAKILKSYPCKLTFTTIQCLSSAVQSFLVAIALERDPHQWKLGWNVRLLAVVYCGIFVTGVAYYLQTWVIAKKGPVFHAVMTPSNLVMTILGSVFLLGETINLGSVLGAILLVISLYSVLWGKSKEQNMGNLGCLPVQDQTEYCSTQAKETPDSSNPNPRPSLSA</sequence>
<reference evidence="10" key="1">
    <citation type="submission" date="2025-08" db="UniProtKB">
        <authorList>
            <consortium name="RefSeq"/>
        </authorList>
    </citation>
    <scope>IDENTIFICATION</scope>
    <source>
        <tissue evidence="10">Fruit stalk</tissue>
    </source>
</reference>
<feature type="transmembrane region" description="Helical" evidence="6">
    <location>
        <begin position="277"/>
        <end position="297"/>
    </location>
</feature>
<evidence type="ECO:0000256" key="7">
    <source>
        <dbReference type="SAM" id="MobiDB-lite"/>
    </source>
</evidence>
<evidence type="ECO:0000256" key="4">
    <source>
        <dbReference type="ARBA" id="ARBA00022989"/>
    </source>
</evidence>
<feature type="transmembrane region" description="Helical" evidence="6">
    <location>
        <begin position="96"/>
        <end position="117"/>
    </location>
</feature>
<dbReference type="RefSeq" id="XP_022752005.1">
    <property type="nucleotide sequence ID" value="XM_022896270.1"/>
</dbReference>
<keyword evidence="4 6" id="KW-1133">Transmembrane helix</keyword>
<dbReference type="GO" id="GO:0022857">
    <property type="term" value="F:transmembrane transporter activity"/>
    <property type="evidence" value="ECO:0007669"/>
    <property type="project" value="InterPro"/>
</dbReference>
<evidence type="ECO:0000256" key="6">
    <source>
        <dbReference type="RuleBase" id="RU363077"/>
    </source>
</evidence>
<feature type="transmembrane region" description="Helical" evidence="6">
    <location>
        <begin position="68"/>
        <end position="90"/>
    </location>
</feature>